<name>A0ABS8WQH0_DATST</name>
<organism evidence="1 2">
    <name type="scientific">Datura stramonium</name>
    <name type="common">Jimsonweed</name>
    <name type="synonym">Common thornapple</name>
    <dbReference type="NCBI Taxonomy" id="4076"/>
    <lineage>
        <taxon>Eukaryota</taxon>
        <taxon>Viridiplantae</taxon>
        <taxon>Streptophyta</taxon>
        <taxon>Embryophyta</taxon>
        <taxon>Tracheophyta</taxon>
        <taxon>Spermatophyta</taxon>
        <taxon>Magnoliopsida</taxon>
        <taxon>eudicotyledons</taxon>
        <taxon>Gunneridae</taxon>
        <taxon>Pentapetalae</taxon>
        <taxon>asterids</taxon>
        <taxon>lamiids</taxon>
        <taxon>Solanales</taxon>
        <taxon>Solanaceae</taxon>
        <taxon>Solanoideae</taxon>
        <taxon>Datureae</taxon>
        <taxon>Datura</taxon>
    </lineage>
</organism>
<keyword evidence="2" id="KW-1185">Reference proteome</keyword>
<accession>A0ABS8WQH0</accession>
<proteinExistence type="predicted"/>
<evidence type="ECO:0000313" key="2">
    <source>
        <dbReference type="Proteomes" id="UP000823775"/>
    </source>
</evidence>
<evidence type="ECO:0000313" key="1">
    <source>
        <dbReference type="EMBL" id="MCE3052151.1"/>
    </source>
</evidence>
<reference evidence="1 2" key="1">
    <citation type="journal article" date="2021" name="BMC Genomics">
        <title>Datura genome reveals duplications of psychoactive alkaloid biosynthetic genes and high mutation rate following tissue culture.</title>
        <authorList>
            <person name="Rajewski A."/>
            <person name="Carter-House D."/>
            <person name="Stajich J."/>
            <person name="Litt A."/>
        </authorList>
    </citation>
    <scope>NUCLEOTIDE SEQUENCE [LARGE SCALE GENOMIC DNA]</scope>
    <source>
        <strain evidence="1">AR-01</strain>
    </source>
</reference>
<gene>
    <name evidence="1" type="ORF">HAX54_051673</name>
</gene>
<comment type="caution">
    <text evidence="1">The sequence shown here is derived from an EMBL/GenBank/DDBJ whole genome shotgun (WGS) entry which is preliminary data.</text>
</comment>
<dbReference type="EMBL" id="JACEIK010009248">
    <property type="protein sequence ID" value="MCE3052151.1"/>
    <property type="molecule type" value="Genomic_DNA"/>
</dbReference>
<dbReference type="Proteomes" id="UP000823775">
    <property type="component" value="Unassembled WGS sequence"/>
</dbReference>
<protein>
    <submittedName>
        <fullName evidence="1">Uncharacterized protein</fullName>
    </submittedName>
</protein>
<sequence>MPFVFLSYLSQPTSLTVPGITQCITEQFKTILHRDTTLQYTKRRSTSSLEHLHISHWVTYKLYFSSSNFQQLEMLPLPPSKQKRTISSAPSESKPLSVENVFPISPTSSKRGDMFSNIRGFPILSFAS</sequence>